<evidence type="ECO:0000256" key="1">
    <source>
        <dbReference type="ARBA" id="ARBA00006611"/>
    </source>
</evidence>
<dbReference type="SMART" id="SM00382">
    <property type="entry name" value="AAA"/>
    <property type="match status" value="1"/>
</dbReference>
<sequence length="324" mass="36330">MDRCIQYILNEARGLGASDIVLKEEQRAVYRIKGKLMESEVSVTKAQMSKFFTLMQPAGYVQEYIGGGTSGMDVGFEENGRYRANFFSSMGKKCAVIRVIKNEIPSLKELGLPEKLSERVLNRKGLSLIVGKTGSGKSTSLASIAKDILMKEKVHLITLEDPVEFSYYGLKGELTQRELGTDFAGFERGIHDALRQSPDFLMIGEIRTLGALKAAISAAEAGHGIIGSIHSMGAARTLTRMLSMFQEQEKEFVRFQLSQNLNFILSQKLIYSDSQTELDYELFINSTSMENTIREGRFHQIDNLLLLGEKQGMKRFKHKNKDES</sequence>
<organism evidence="3 4">
    <name type="scientific">Proteiniclasticum ruminis</name>
    <dbReference type="NCBI Taxonomy" id="398199"/>
    <lineage>
        <taxon>Bacteria</taxon>
        <taxon>Bacillati</taxon>
        <taxon>Bacillota</taxon>
        <taxon>Clostridia</taxon>
        <taxon>Eubacteriales</taxon>
        <taxon>Clostridiaceae</taxon>
        <taxon>Proteiniclasticum</taxon>
    </lineage>
</organism>
<dbReference type="Proteomes" id="UP000183255">
    <property type="component" value="Unassembled WGS sequence"/>
</dbReference>
<feature type="domain" description="AAA+ ATPase" evidence="2">
    <location>
        <begin position="123"/>
        <end position="248"/>
    </location>
</feature>
<dbReference type="PANTHER" id="PTHR30486:SF6">
    <property type="entry name" value="TYPE IV PILUS RETRACTATION ATPASE PILT"/>
    <property type="match status" value="1"/>
</dbReference>
<dbReference type="RefSeq" id="WP_051651400.1">
    <property type="nucleotide sequence ID" value="NZ_DAMANS010000003.1"/>
</dbReference>
<dbReference type="PANTHER" id="PTHR30486">
    <property type="entry name" value="TWITCHING MOTILITY PROTEIN PILT"/>
    <property type="match status" value="1"/>
</dbReference>
<dbReference type="Pfam" id="PF00437">
    <property type="entry name" value="T2SSE"/>
    <property type="match status" value="1"/>
</dbReference>
<gene>
    <name evidence="3" type="ORF">SAMN05421804_10151</name>
</gene>
<dbReference type="InterPro" id="IPR027417">
    <property type="entry name" value="P-loop_NTPase"/>
</dbReference>
<accession>A0A1G8FVI3</accession>
<comment type="similarity">
    <text evidence="1">Belongs to the GSP E family.</text>
</comment>
<name>A0A1G8FVI3_9CLOT</name>
<dbReference type="AlphaFoldDB" id="A0A1G8FVI3"/>
<evidence type="ECO:0000313" key="3">
    <source>
        <dbReference type="EMBL" id="SDH86142.1"/>
    </source>
</evidence>
<dbReference type="EMBL" id="FNDZ01000001">
    <property type="protein sequence ID" value="SDH86142.1"/>
    <property type="molecule type" value="Genomic_DNA"/>
</dbReference>
<protein>
    <submittedName>
        <fullName evidence="3">Twitching motility protein PilT</fullName>
    </submittedName>
</protein>
<dbReference type="InterPro" id="IPR001482">
    <property type="entry name" value="T2SS/T4SS_dom"/>
</dbReference>
<reference evidence="3 4" key="1">
    <citation type="submission" date="2016-10" db="EMBL/GenBank/DDBJ databases">
        <authorList>
            <person name="de Groot N.N."/>
        </authorList>
    </citation>
    <scope>NUCLEOTIDE SEQUENCE [LARGE SCALE GENOMIC DNA]</scope>
    <source>
        <strain evidence="3 4">CGMCC 1.5058</strain>
    </source>
</reference>
<dbReference type="SUPFAM" id="SSF52540">
    <property type="entry name" value="P-loop containing nucleoside triphosphate hydrolases"/>
    <property type="match status" value="1"/>
</dbReference>
<dbReference type="Gene3D" id="3.40.50.300">
    <property type="entry name" value="P-loop containing nucleotide triphosphate hydrolases"/>
    <property type="match status" value="1"/>
</dbReference>
<proteinExistence type="inferred from homology"/>
<dbReference type="InterPro" id="IPR003593">
    <property type="entry name" value="AAA+_ATPase"/>
</dbReference>
<dbReference type="InterPro" id="IPR050921">
    <property type="entry name" value="T4SS_GSP_E_ATPase"/>
</dbReference>
<evidence type="ECO:0000259" key="2">
    <source>
        <dbReference type="SMART" id="SM00382"/>
    </source>
</evidence>
<dbReference type="GO" id="GO:0016887">
    <property type="term" value="F:ATP hydrolysis activity"/>
    <property type="evidence" value="ECO:0007669"/>
    <property type="project" value="InterPro"/>
</dbReference>
<evidence type="ECO:0000313" key="4">
    <source>
        <dbReference type="Proteomes" id="UP000183255"/>
    </source>
</evidence>
<dbReference type="Gene3D" id="3.30.450.90">
    <property type="match status" value="1"/>
</dbReference>